<proteinExistence type="predicted"/>
<organism evidence="1 2">
    <name type="scientific">Bradyrhizobium huanghuaihaiense</name>
    <dbReference type="NCBI Taxonomy" id="990078"/>
    <lineage>
        <taxon>Bacteria</taxon>
        <taxon>Pseudomonadati</taxon>
        <taxon>Pseudomonadota</taxon>
        <taxon>Alphaproteobacteria</taxon>
        <taxon>Hyphomicrobiales</taxon>
        <taxon>Nitrobacteraceae</taxon>
        <taxon>Bradyrhizobium</taxon>
    </lineage>
</organism>
<name>A0A562QWB8_9BRAD</name>
<keyword evidence="2" id="KW-1185">Reference proteome</keyword>
<dbReference type="AlphaFoldDB" id="A0A562QWB8"/>
<sequence>MSQYHKHGAYDPNGPTTKRVVAYFSSGAKRTQRLQRMSARLFEMGLRSPKGGPPNALAYAIGSGNRSVRLQMIEHAKTHDPM</sequence>
<dbReference type="EMBL" id="VLLA01000027">
    <property type="protein sequence ID" value="TWI61067.1"/>
    <property type="molecule type" value="Genomic_DNA"/>
</dbReference>
<evidence type="ECO:0000313" key="1">
    <source>
        <dbReference type="EMBL" id="TWI61067.1"/>
    </source>
</evidence>
<reference evidence="1 2" key="1">
    <citation type="journal article" date="2015" name="Stand. Genomic Sci.">
        <title>Genomic Encyclopedia of Bacterial and Archaeal Type Strains, Phase III: the genomes of soil and plant-associated and newly described type strains.</title>
        <authorList>
            <person name="Whitman W.B."/>
            <person name="Woyke T."/>
            <person name="Klenk H.P."/>
            <person name="Zhou Y."/>
            <person name="Lilburn T.G."/>
            <person name="Beck B.J."/>
            <person name="De Vos P."/>
            <person name="Vandamme P."/>
            <person name="Eisen J.A."/>
            <person name="Garrity G."/>
            <person name="Hugenholtz P."/>
            <person name="Kyrpides N.C."/>
        </authorList>
    </citation>
    <scope>NUCLEOTIDE SEQUENCE [LARGE SCALE GENOMIC DNA]</scope>
    <source>
        <strain evidence="1 2">CGMCC 1.10948</strain>
    </source>
</reference>
<protein>
    <submittedName>
        <fullName evidence="1">Uncharacterized protein</fullName>
    </submittedName>
</protein>
<evidence type="ECO:0000313" key="2">
    <source>
        <dbReference type="Proteomes" id="UP000316291"/>
    </source>
</evidence>
<dbReference type="Proteomes" id="UP000316291">
    <property type="component" value="Unassembled WGS sequence"/>
</dbReference>
<gene>
    <name evidence="1" type="ORF">IQ16_07275</name>
</gene>
<accession>A0A562QWB8</accession>
<comment type="caution">
    <text evidence="1">The sequence shown here is derived from an EMBL/GenBank/DDBJ whole genome shotgun (WGS) entry which is preliminary data.</text>
</comment>